<evidence type="ECO:0000313" key="2">
    <source>
        <dbReference type="EMBL" id="SFT51556.1"/>
    </source>
</evidence>
<dbReference type="GO" id="GO:0016787">
    <property type="term" value="F:hydrolase activity"/>
    <property type="evidence" value="ECO:0007669"/>
    <property type="project" value="UniProtKB-KW"/>
</dbReference>
<gene>
    <name evidence="2" type="ORF">SAMN05660657_01235</name>
</gene>
<dbReference type="RefSeq" id="WP_093578533.1">
    <property type="nucleotide sequence ID" value="NZ_FPBA01000003.1"/>
</dbReference>
<sequence length="291" mass="30985">MTTAVRHGQGTLASGQYWQGWSVPDPVGVVVLVHGVHEHGGRYAHVAERLGAAGYASYAPDHPGHGRSPGRRGNIGSLAAAVEGVAQTARAAADRHPGIPLFVYGHSLGGLVALQYLTGEPHERVSGGVVSAPALDTSTANPVQRVVAPVLSRLAPDLGVLTLDVETISRDPEVVDAYRTDPLNHNGKMVARTGTELMLGAAGMPARLRGLRLPLLVLHGGDDRLMPPSASEVVRQHAGSDDLTVRIWDGLYHEPHNEPEKEHVLDDVVAWLDAHRTAHRTARRTAHRTTG</sequence>
<feature type="domain" description="Serine aminopeptidase S33" evidence="1">
    <location>
        <begin position="25"/>
        <end position="260"/>
    </location>
</feature>
<dbReference type="InterPro" id="IPR051044">
    <property type="entry name" value="MAG_DAG_Lipase"/>
</dbReference>
<dbReference type="OrthoDB" id="9806902at2"/>
<dbReference type="EMBL" id="FPBA01000003">
    <property type="protein sequence ID" value="SFT51556.1"/>
    <property type="molecule type" value="Genomic_DNA"/>
</dbReference>
<dbReference type="PRINTS" id="PR00111">
    <property type="entry name" value="ABHYDROLASE"/>
</dbReference>
<dbReference type="InterPro" id="IPR000073">
    <property type="entry name" value="AB_hydrolase_1"/>
</dbReference>
<name>A0A1I6YM60_9ACTN</name>
<reference evidence="3" key="1">
    <citation type="submission" date="2016-10" db="EMBL/GenBank/DDBJ databases">
        <authorList>
            <person name="Varghese N."/>
            <person name="Submissions S."/>
        </authorList>
    </citation>
    <scope>NUCLEOTIDE SEQUENCE [LARGE SCALE GENOMIC DNA]</scope>
    <source>
        <strain evidence="3">DSM 46136</strain>
    </source>
</reference>
<keyword evidence="2" id="KW-0378">Hydrolase</keyword>
<dbReference type="Pfam" id="PF12146">
    <property type="entry name" value="Hydrolase_4"/>
    <property type="match status" value="1"/>
</dbReference>
<dbReference type="Gene3D" id="3.40.50.1820">
    <property type="entry name" value="alpha/beta hydrolase"/>
    <property type="match status" value="1"/>
</dbReference>
<protein>
    <submittedName>
        <fullName evidence="2">Lysophospholipase, alpha-beta hydrolase superfamily</fullName>
    </submittedName>
</protein>
<keyword evidence="3" id="KW-1185">Reference proteome</keyword>
<accession>A0A1I6YM60</accession>
<organism evidence="2 3">
    <name type="scientific">Geodermatophilus amargosae</name>
    <dbReference type="NCBI Taxonomy" id="1296565"/>
    <lineage>
        <taxon>Bacteria</taxon>
        <taxon>Bacillati</taxon>
        <taxon>Actinomycetota</taxon>
        <taxon>Actinomycetes</taxon>
        <taxon>Geodermatophilales</taxon>
        <taxon>Geodermatophilaceae</taxon>
        <taxon>Geodermatophilus</taxon>
    </lineage>
</organism>
<dbReference type="STRING" id="1296565.SAMN05660657_01235"/>
<proteinExistence type="predicted"/>
<dbReference type="InterPro" id="IPR022742">
    <property type="entry name" value="Hydrolase_4"/>
</dbReference>
<dbReference type="Proteomes" id="UP000199546">
    <property type="component" value="Unassembled WGS sequence"/>
</dbReference>
<dbReference type="InterPro" id="IPR029058">
    <property type="entry name" value="AB_hydrolase_fold"/>
</dbReference>
<evidence type="ECO:0000259" key="1">
    <source>
        <dbReference type="Pfam" id="PF12146"/>
    </source>
</evidence>
<dbReference type="SUPFAM" id="SSF53474">
    <property type="entry name" value="alpha/beta-Hydrolases"/>
    <property type="match status" value="1"/>
</dbReference>
<dbReference type="PANTHER" id="PTHR11614">
    <property type="entry name" value="PHOSPHOLIPASE-RELATED"/>
    <property type="match status" value="1"/>
</dbReference>
<evidence type="ECO:0000313" key="3">
    <source>
        <dbReference type="Proteomes" id="UP000199546"/>
    </source>
</evidence>
<dbReference type="AlphaFoldDB" id="A0A1I6YM60"/>